<dbReference type="SUPFAM" id="SSF51905">
    <property type="entry name" value="FAD/NAD(P)-binding domain"/>
    <property type="match status" value="1"/>
</dbReference>
<protein>
    <recommendedName>
        <fullName evidence="2">NADH:ubiquinone reductase (non-electrogenic)</fullName>
        <ecNumber evidence="2">1.6.5.9</ecNumber>
    </recommendedName>
</protein>
<evidence type="ECO:0000259" key="10">
    <source>
        <dbReference type="Pfam" id="PF22366"/>
    </source>
</evidence>
<evidence type="ECO:0000256" key="7">
    <source>
        <dbReference type="ARBA" id="ARBA00023027"/>
    </source>
</evidence>
<dbReference type="InterPro" id="IPR036188">
    <property type="entry name" value="FAD/NAD-bd_sf"/>
</dbReference>
<evidence type="ECO:0000256" key="6">
    <source>
        <dbReference type="ARBA" id="ARBA00023002"/>
    </source>
</evidence>
<evidence type="ECO:0000313" key="12">
    <source>
        <dbReference type="Proteomes" id="UP000077262"/>
    </source>
</evidence>
<evidence type="ECO:0000259" key="9">
    <source>
        <dbReference type="Pfam" id="PF07992"/>
    </source>
</evidence>
<evidence type="ECO:0000256" key="5">
    <source>
        <dbReference type="ARBA" id="ARBA00022946"/>
    </source>
</evidence>
<dbReference type="PANTHER" id="PTHR43706">
    <property type="entry name" value="NADH DEHYDROGENASE"/>
    <property type="match status" value="1"/>
</dbReference>
<dbReference type="GO" id="GO:0050136">
    <property type="term" value="F:NADH dehydrogenase (quinone) (non-electrogenic) activity"/>
    <property type="evidence" value="ECO:0007669"/>
    <property type="project" value="UniProtKB-EC"/>
</dbReference>
<feature type="domain" description="External alternative NADH-ubiquinone oxidoreductase-like C-terminal" evidence="10">
    <location>
        <begin position="356"/>
        <end position="412"/>
    </location>
</feature>
<keyword evidence="4" id="KW-0274">FAD</keyword>
<comment type="similarity">
    <text evidence="1">Belongs to the NADH dehydrogenase family.</text>
</comment>
<evidence type="ECO:0000256" key="1">
    <source>
        <dbReference type="ARBA" id="ARBA00005272"/>
    </source>
</evidence>
<dbReference type="Pfam" id="PF22366">
    <property type="entry name" value="NDH2_C"/>
    <property type="match status" value="1"/>
</dbReference>
<dbReference type="PRINTS" id="PR00368">
    <property type="entry name" value="FADPNR"/>
</dbReference>
<keyword evidence="7" id="KW-0520">NAD</keyword>
<organism evidence="11 12">
    <name type="scientific">Sphingobium yanoikuyae</name>
    <name type="common">Sphingomonas yanoikuyae</name>
    <dbReference type="NCBI Taxonomy" id="13690"/>
    <lineage>
        <taxon>Bacteria</taxon>
        <taxon>Pseudomonadati</taxon>
        <taxon>Pseudomonadota</taxon>
        <taxon>Alphaproteobacteria</taxon>
        <taxon>Sphingomonadales</taxon>
        <taxon>Sphingomonadaceae</taxon>
        <taxon>Sphingobium</taxon>
    </lineage>
</organism>
<dbReference type="Proteomes" id="UP000077262">
    <property type="component" value="Unassembled WGS sequence"/>
</dbReference>
<dbReference type="OrthoDB" id="9781621at2"/>
<reference evidence="11 12" key="1">
    <citation type="submission" date="2016-02" db="EMBL/GenBank/DDBJ databases">
        <authorList>
            <person name="Wen L."/>
            <person name="He K."/>
            <person name="Yang H."/>
        </authorList>
    </citation>
    <scope>NUCLEOTIDE SEQUENCE [LARGE SCALE GENOMIC DNA]</scope>
    <source>
        <strain evidence="11 12">CD09_2</strain>
    </source>
</reference>
<comment type="catalytic activity">
    <reaction evidence="8">
        <text>a quinone + NADH + H(+) = a quinol + NAD(+)</text>
        <dbReference type="Rhea" id="RHEA:46160"/>
        <dbReference type="ChEBI" id="CHEBI:15378"/>
        <dbReference type="ChEBI" id="CHEBI:24646"/>
        <dbReference type="ChEBI" id="CHEBI:57540"/>
        <dbReference type="ChEBI" id="CHEBI:57945"/>
        <dbReference type="ChEBI" id="CHEBI:132124"/>
        <dbReference type="EC" id="1.6.5.9"/>
    </reaction>
</comment>
<dbReference type="InterPro" id="IPR054585">
    <property type="entry name" value="NDH2-like_C"/>
</dbReference>
<evidence type="ECO:0000313" key="11">
    <source>
        <dbReference type="EMBL" id="OAH45468.1"/>
    </source>
</evidence>
<dbReference type="Gene3D" id="3.50.50.100">
    <property type="match status" value="1"/>
</dbReference>
<keyword evidence="5" id="KW-0809">Transit peptide</keyword>
<dbReference type="EC" id="1.6.5.9" evidence="2"/>
<dbReference type="Pfam" id="PF07992">
    <property type="entry name" value="Pyr_redox_2"/>
    <property type="match status" value="1"/>
</dbReference>
<dbReference type="EMBL" id="LSTR01000025">
    <property type="protein sequence ID" value="OAH45468.1"/>
    <property type="molecule type" value="Genomic_DNA"/>
</dbReference>
<dbReference type="AlphaFoldDB" id="A0A177JWN6"/>
<dbReference type="InterPro" id="IPR023753">
    <property type="entry name" value="FAD/NAD-binding_dom"/>
</dbReference>
<dbReference type="PANTHER" id="PTHR43706:SF47">
    <property type="entry name" value="EXTERNAL NADH-UBIQUINONE OXIDOREDUCTASE 1, MITOCHONDRIAL-RELATED"/>
    <property type="match status" value="1"/>
</dbReference>
<sequence>MLRGGGSASPAPHIVIVGAGFAGLAAARELAHYDVDVTIIDRQNHHLFQPLLYQVATAGLSPADVAAPVRSIVKKQRRTRVLLDQVEGIDRDGKVISLTSGASLTYDALILATGATHSYFGNDRWEQHAPGIKTIDDALKVRRQILLALERAETSRQENLEERAEFLTFLIIGGGPTGVEMAGAVAELTRHAAEMDFRFVTRRCVRIILIEAGQRLLSTFPERLSEAARESLVKLGVEVRLGGRVTEIDETGAVVNGELIRSATIIWAAGVMASPAARWLDAPADRAGRVVVDGHLRVGGWDGIYAVGDTAAVTGANGAPVPGIAPAAKQQGSYAAQHLLAELGFRRRPVAFQYRHFGSLATIGRKRAVVDFGWLRLSGFPAWLLWSTAHIYFLVGFRNRIVVGANWLWNYLTFERGARLITGLGAEGSGPQGHRR</sequence>
<feature type="domain" description="FAD/NAD(P)-binding" evidence="9">
    <location>
        <begin position="13"/>
        <end position="332"/>
    </location>
</feature>
<evidence type="ECO:0000256" key="2">
    <source>
        <dbReference type="ARBA" id="ARBA00012637"/>
    </source>
</evidence>
<accession>A0A177JWN6</accession>
<dbReference type="InterPro" id="IPR045024">
    <property type="entry name" value="NDH-2"/>
</dbReference>
<keyword evidence="6" id="KW-0560">Oxidoreductase</keyword>
<keyword evidence="3" id="KW-0285">Flavoprotein</keyword>
<evidence type="ECO:0000256" key="4">
    <source>
        <dbReference type="ARBA" id="ARBA00022827"/>
    </source>
</evidence>
<evidence type="ECO:0000256" key="8">
    <source>
        <dbReference type="ARBA" id="ARBA00047599"/>
    </source>
</evidence>
<name>A0A177JWN6_SPHYA</name>
<dbReference type="PRINTS" id="PR00411">
    <property type="entry name" value="PNDRDTASEI"/>
</dbReference>
<evidence type="ECO:0000256" key="3">
    <source>
        <dbReference type="ARBA" id="ARBA00022630"/>
    </source>
</evidence>
<comment type="caution">
    <text evidence="11">The sequence shown here is derived from an EMBL/GenBank/DDBJ whole genome shotgun (WGS) entry which is preliminary data.</text>
</comment>
<proteinExistence type="inferred from homology"/>
<gene>
    <name evidence="11" type="ORF">AX777_17415</name>
</gene>